<dbReference type="Proteomes" id="UP000885847">
    <property type="component" value="Unassembled WGS sequence"/>
</dbReference>
<protein>
    <submittedName>
        <fullName evidence="1">DUF4416 family protein</fullName>
    </submittedName>
</protein>
<accession>A0A7C0VB69</accession>
<dbReference type="AlphaFoldDB" id="A0A7C0VB69"/>
<gene>
    <name evidence="1" type="ORF">ENF18_04935</name>
</gene>
<dbReference type="InterPro" id="IPR025529">
    <property type="entry name" value="DUF4416"/>
</dbReference>
<sequence length="176" mass="20852">MGKFNPEVIPDMNTRLFFGIIYSDPESLDRAVNWIRENCGISYETPVIPFDYTDYYKEEMGWPLWRLWIATERIIPENELVEWKLKSIEKERELAVEGKRRVNLDPGGISKPRVVLVTTKNYSHRIYMGKGIFAEITLLFKKGGYQPLPWTYPDYASEFFIKFASHVRRLKDDKIY</sequence>
<name>A0A7C0VB69_UNCW3</name>
<dbReference type="Pfam" id="PF14385">
    <property type="entry name" value="DUF4416"/>
    <property type="match status" value="1"/>
</dbReference>
<proteinExistence type="predicted"/>
<organism evidence="1">
    <name type="scientific">candidate division WOR-3 bacterium</name>
    <dbReference type="NCBI Taxonomy" id="2052148"/>
    <lineage>
        <taxon>Bacteria</taxon>
        <taxon>Bacteria division WOR-3</taxon>
    </lineage>
</organism>
<reference evidence="1" key="1">
    <citation type="journal article" date="2020" name="mSystems">
        <title>Genome- and Community-Level Interaction Insights into Carbon Utilization and Element Cycling Functions of Hydrothermarchaeota in Hydrothermal Sediment.</title>
        <authorList>
            <person name="Zhou Z."/>
            <person name="Liu Y."/>
            <person name="Xu W."/>
            <person name="Pan J."/>
            <person name="Luo Z.H."/>
            <person name="Li M."/>
        </authorList>
    </citation>
    <scope>NUCLEOTIDE SEQUENCE [LARGE SCALE GENOMIC DNA]</scope>
    <source>
        <strain evidence="1">HyVt-102</strain>
    </source>
</reference>
<comment type="caution">
    <text evidence="1">The sequence shown here is derived from an EMBL/GenBank/DDBJ whole genome shotgun (WGS) entry which is preliminary data.</text>
</comment>
<dbReference type="EMBL" id="DQWE01000237">
    <property type="protein sequence ID" value="HDI83117.1"/>
    <property type="molecule type" value="Genomic_DNA"/>
</dbReference>
<evidence type="ECO:0000313" key="1">
    <source>
        <dbReference type="EMBL" id="HDI83117.1"/>
    </source>
</evidence>